<dbReference type="GO" id="GO:0071555">
    <property type="term" value="P:cell wall organization"/>
    <property type="evidence" value="ECO:0007669"/>
    <property type="project" value="UniProtKB-KW"/>
</dbReference>
<evidence type="ECO:0000256" key="6">
    <source>
        <dbReference type="ARBA" id="ARBA00023316"/>
    </source>
</evidence>
<dbReference type="Pfam" id="PF02618">
    <property type="entry name" value="YceG"/>
    <property type="match status" value="1"/>
</dbReference>
<dbReference type="GO" id="GO:0008932">
    <property type="term" value="F:lytic endotransglycosylase activity"/>
    <property type="evidence" value="ECO:0007669"/>
    <property type="project" value="UniProtKB-UniRule"/>
</dbReference>
<feature type="transmembrane region" description="Helical" evidence="7">
    <location>
        <begin position="21"/>
        <end position="44"/>
    </location>
</feature>
<gene>
    <name evidence="7" type="primary">mltG</name>
    <name evidence="8" type="ORF">J2S41_003831</name>
</gene>
<keyword evidence="9" id="KW-1185">Reference proteome</keyword>
<keyword evidence="6 7" id="KW-0961">Cell wall biogenesis/degradation</keyword>
<dbReference type="GO" id="GO:0009252">
    <property type="term" value="P:peptidoglycan biosynthetic process"/>
    <property type="evidence" value="ECO:0007669"/>
    <property type="project" value="UniProtKB-UniRule"/>
</dbReference>
<protein>
    <recommendedName>
        <fullName evidence="7">Endolytic murein transglycosylase</fullName>
        <ecNumber evidence="7">4.2.2.29</ecNumber>
    </recommendedName>
    <alternativeName>
        <fullName evidence="7">Peptidoglycan lytic transglycosylase</fullName>
    </alternativeName>
    <alternativeName>
        <fullName evidence="7">Peptidoglycan polymerization terminase</fullName>
    </alternativeName>
</protein>
<keyword evidence="2 7" id="KW-0812">Transmembrane</keyword>
<name>A0AAE3YRD7_9ACTN</name>
<dbReference type="Gene3D" id="3.30.1490.480">
    <property type="entry name" value="Endolytic murein transglycosylase"/>
    <property type="match status" value="1"/>
</dbReference>
<keyword evidence="3 7" id="KW-1133">Transmembrane helix</keyword>
<accession>A0AAE3YRD7</accession>
<evidence type="ECO:0000313" key="9">
    <source>
        <dbReference type="Proteomes" id="UP001183643"/>
    </source>
</evidence>
<dbReference type="EC" id="4.2.2.29" evidence="7"/>
<dbReference type="AlphaFoldDB" id="A0AAE3YRD7"/>
<dbReference type="GO" id="GO:0005886">
    <property type="term" value="C:plasma membrane"/>
    <property type="evidence" value="ECO:0007669"/>
    <property type="project" value="UniProtKB-SubCell"/>
</dbReference>
<comment type="catalytic activity">
    <reaction evidence="7">
        <text>a peptidoglycan chain = a peptidoglycan chain with N-acetyl-1,6-anhydromuramyl-[peptide] at the reducing end + a peptidoglycan chain with N-acetylglucosamine at the non-reducing end.</text>
        <dbReference type="EC" id="4.2.2.29"/>
    </reaction>
</comment>
<comment type="similarity">
    <text evidence="7">Belongs to the transglycosylase MltG family.</text>
</comment>
<keyword evidence="1 7" id="KW-1003">Cell membrane</keyword>
<organism evidence="8 9">
    <name type="scientific">Catenuloplanes atrovinosus</name>
    <dbReference type="NCBI Taxonomy" id="137266"/>
    <lineage>
        <taxon>Bacteria</taxon>
        <taxon>Bacillati</taxon>
        <taxon>Actinomycetota</taxon>
        <taxon>Actinomycetes</taxon>
        <taxon>Micromonosporales</taxon>
        <taxon>Micromonosporaceae</taxon>
        <taxon>Catenuloplanes</taxon>
    </lineage>
</organism>
<evidence type="ECO:0000256" key="1">
    <source>
        <dbReference type="ARBA" id="ARBA00022475"/>
    </source>
</evidence>
<dbReference type="InterPro" id="IPR003770">
    <property type="entry name" value="MLTG-like"/>
</dbReference>
<proteinExistence type="inferred from homology"/>
<evidence type="ECO:0000256" key="3">
    <source>
        <dbReference type="ARBA" id="ARBA00022989"/>
    </source>
</evidence>
<evidence type="ECO:0000256" key="2">
    <source>
        <dbReference type="ARBA" id="ARBA00022692"/>
    </source>
</evidence>
<evidence type="ECO:0000256" key="5">
    <source>
        <dbReference type="ARBA" id="ARBA00023239"/>
    </source>
</evidence>
<dbReference type="PANTHER" id="PTHR30518:SF2">
    <property type="entry name" value="ENDOLYTIC MUREIN TRANSGLYCOSYLASE"/>
    <property type="match status" value="1"/>
</dbReference>
<evidence type="ECO:0000313" key="8">
    <source>
        <dbReference type="EMBL" id="MDR7277053.1"/>
    </source>
</evidence>
<dbReference type="PANTHER" id="PTHR30518">
    <property type="entry name" value="ENDOLYTIC MUREIN TRANSGLYCOSYLASE"/>
    <property type="match status" value="1"/>
</dbReference>
<comment type="function">
    <text evidence="7">Functions as a peptidoglycan terminase that cleaves nascent peptidoglycan strands endolytically to terminate their elongation.</text>
</comment>
<dbReference type="HAMAP" id="MF_02065">
    <property type="entry name" value="MltG"/>
    <property type="match status" value="1"/>
</dbReference>
<sequence>MVDERQPRKGRPLHRRGGTRGTRIVALVTAILVIGGLAGAGYLARDRFITPDYDGPGQGEAMVEVKAGASATAIGSALHEKDVVKSVKAFVVAANANPDSTAIQVGFYRVKKQMRAADALRMLLDLENRVSTKVTIPEGTTSFDVFKALAEATEIPVEDFRDAAKDPVALGVPEFWFTRGDGRTTEKSIEGFLYPDTYHFDPGLDAAQLLGVMVRRFLDVTAEIDFVAKVEDRPEDLTPYDALMIASLCQSEAGIAEDFPRVARVIYNTMFEPGEEIGYRPVLRLDVTINYGLMLRGKAPKPSGTLTVPELRDATNPWNTHLNEGLPPSPITNPGKAALQAAESPADGDWYFFVAIDGTGRSAFAATHAEHELNQDRARANGAL</sequence>
<dbReference type="NCBIfam" id="TIGR00247">
    <property type="entry name" value="endolytic transglycosylase MltG"/>
    <property type="match status" value="1"/>
</dbReference>
<comment type="caution">
    <text evidence="8">The sequence shown here is derived from an EMBL/GenBank/DDBJ whole genome shotgun (WGS) entry which is preliminary data.</text>
</comment>
<reference evidence="8" key="1">
    <citation type="submission" date="2023-07" db="EMBL/GenBank/DDBJ databases">
        <title>Sequencing the genomes of 1000 actinobacteria strains.</title>
        <authorList>
            <person name="Klenk H.-P."/>
        </authorList>
    </citation>
    <scope>NUCLEOTIDE SEQUENCE</scope>
    <source>
        <strain evidence="8">DSM 44707</strain>
    </source>
</reference>
<dbReference type="Proteomes" id="UP001183643">
    <property type="component" value="Unassembled WGS sequence"/>
</dbReference>
<evidence type="ECO:0000256" key="4">
    <source>
        <dbReference type="ARBA" id="ARBA00023136"/>
    </source>
</evidence>
<feature type="site" description="Important for catalytic activity" evidence="7">
    <location>
        <position position="252"/>
    </location>
</feature>
<dbReference type="EMBL" id="JAVDYB010000001">
    <property type="protein sequence ID" value="MDR7277053.1"/>
    <property type="molecule type" value="Genomic_DNA"/>
</dbReference>
<dbReference type="RefSeq" id="WP_310369256.1">
    <property type="nucleotide sequence ID" value="NZ_JAVDYB010000001.1"/>
</dbReference>
<comment type="subcellular location">
    <subcellularLocation>
        <location evidence="7">Cell membrane</location>
        <topology evidence="7">Single-pass membrane protein</topology>
    </subcellularLocation>
</comment>
<keyword evidence="5 7" id="KW-0456">Lyase</keyword>
<keyword evidence="4 7" id="KW-0472">Membrane</keyword>
<evidence type="ECO:0000256" key="7">
    <source>
        <dbReference type="HAMAP-Rule" id="MF_02065"/>
    </source>
</evidence>